<dbReference type="RefSeq" id="WP_131838782.1">
    <property type="nucleotide sequence ID" value="NZ_SLWB01000004.1"/>
</dbReference>
<accession>A0A4V2RQ50</accession>
<evidence type="ECO:0000313" key="2">
    <source>
        <dbReference type="Proteomes" id="UP000294830"/>
    </source>
</evidence>
<keyword evidence="1" id="KW-0808">Transferase</keyword>
<comment type="caution">
    <text evidence="1">The sequence shown here is derived from an EMBL/GenBank/DDBJ whole genome shotgun (WGS) entry which is preliminary data.</text>
</comment>
<reference evidence="1 2" key="1">
    <citation type="submission" date="2019-03" db="EMBL/GenBank/DDBJ databases">
        <title>Genomic Encyclopedia of Archaeal and Bacterial Type Strains, Phase II (KMG-II): from individual species to whole genera.</title>
        <authorList>
            <person name="Goeker M."/>
        </authorList>
    </citation>
    <scope>NUCLEOTIDE SEQUENCE [LARGE SCALE GENOMIC DNA]</scope>
    <source>
        <strain evidence="1 2">RL-C</strain>
    </source>
</reference>
<proteinExistence type="predicted"/>
<dbReference type="PIRSF" id="PIRSF028458">
    <property type="entry name" value="UCP028458_glyceroPtfrase"/>
    <property type="match status" value="1"/>
</dbReference>
<name>A0A4V2RQ50_9BACT</name>
<sequence length="357" mass="42272">MIEKNTQPKKYLLFVSLPYAFPVLRPVQDAIRQRENCEVAWFVEEPYAHYLKNDERRLRSVAEVMDYNPMAVLVVDNKVYDFFPGIKVQLFHGFNIHKRISPSYNDHFNIRGLFDLYCTQGENTTPEFERLSNLKGHFKAYETGWPKIDALFKDYPNEEVVLKPSSRPCILYTSTFTKGITSTPYLYDEIKRLITSREWDWLITFHPKMDRETVEKYKQLAQYDNVIFYEGDNNIPLLKRADVMICDSSSIIIEFQMQNKPVVTFKNTHPGDYLIDIDDPALLEQSIEKALSPSEELLRSIRKNSDILNPYRDGKSSERVLDAIDWFLENHYGKLKRKPLNLVRKLQLRWKLKYFHF</sequence>
<protein>
    <submittedName>
        <fullName evidence="1">CDP-glycerol glycerophosphotransferase (TagB/SpsB family)</fullName>
    </submittedName>
</protein>
<keyword evidence="2" id="KW-1185">Reference proteome</keyword>
<dbReference type="GO" id="GO:0016020">
    <property type="term" value="C:membrane"/>
    <property type="evidence" value="ECO:0007669"/>
    <property type="project" value="InterPro"/>
</dbReference>
<dbReference type="SUPFAM" id="SSF53756">
    <property type="entry name" value="UDP-Glycosyltransferase/glycogen phosphorylase"/>
    <property type="match status" value="1"/>
</dbReference>
<dbReference type="EMBL" id="SLWB01000004">
    <property type="protein sequence ID" value="TCN70230.1"/>
    <property type="molecule type" value="Genomic_DNA"/>
</dbReference>
<dbReference type="Proteomes" id="UP000294830">
    <property type="component" value="Unassembled WGS sequence"/>
</dbReference>
<dbReference type="InterPro" id="IPR016886">
    <property type="entry name" value="UCP028458_glyceroPtfrase"/>
</dbReference>
<evidence type="ECO:0000313" key="1">
    <source>
        <dbReference type="EMBL" id="TCN70230.1"/>
    </source>
</evidence>
<gene>
    <name evidence="1" type="ORF">CLV25_104185</name>
</gene>
<dbReference type="AlphaFoldDB" id="A0A4V2RQ50"/>
<dbReference type="InterPro" id="IPR043148">
    <property type="entry name" value="TagF_C"/>
</dbReference>
<organism evidence="1 2">
    <name type="scientific">Acetobacteroides hydrogenigenes</name>
    <dbReference type="NCBI Taxonomy" id="979970"/>
    <lineage>
        <taxon>Bacteria</taxon>
        <taxon>Pseudomonadati</taxon>
        <taxon>Bacteroidota</taxon>
        <taxon>Bacteroidia</taxon>
        <taxon>Bacteroidales</taxon>
        <taxon>Rikenellaceae</taxon>
        <taxon>Acetobacteroides</taxon>
    </lineage>
</organism>
<dbReference type="OrthoDB" id="1522454at2"/>
<dbReference type="Pfam" id="PF04464">
    <property type="entry name" value="Glyphos_transf"/>
    <property type="match status" value="1"/>
</dbReference>
<dbReference type="InterPro" id="IPR007554">
    <property type="entry name" value="Glycerophosphate_synth"/>
</dbReference>
<dbReference type="Gene3D" id="3.40.50.12580">
    <property type="match status" value="1"/>
</dbReference>
<dbReference type="GO" id="GO:0047355">
    <property type="term" value="F:CDP-glycerol glycerophosphotransferase activity"/>
    <property type="evidence" value="ECO:0007669"/>
    <property type="project" value="InterPro"/>
</dbReference>